<dbReference type="PANTHER" id="PTHR11439:SF517">
    <property type="entry name" value="CYSTEINE-RICH RLK (RECEPTOR-LIKE PROTEIN KINASE) 8"/>
    <property type="match status" value="1"/>
</dbReference>
<dbReference type="Proteomes" id="UP000321947">
    <property type="component" value="Unassembled WGS sequence"/>
</dbReference>
<accession>A0A5D3DX51</accession>
<dbReference type="PANTHER" id="PTHR11439">
    <property type="entry name" value="GAG-POL-RELATED RETROTRANSPOSON"/>
    <property type="match status" value="1"/>
</dbReference>
<dbReference type="EMBL" id="SSTD01002353">
    <property type="protein sequence ID" value="TYK28104.1"/>
    <property type="molecule type" value="Genomic_DNA"/>
</dbReference>
<name>A0A5D3DX51_CUCMM</name>
<reference evidence="2 3" key="1">
    <citation type="submission" date="2019-08" db="EMBL/GenBank/DDBJ databases">
        <title>Draft genome sequences of two oriental melons (Cucumis melo L. var makuwa).</title>
        <authorList>
            <person name="Kwon S.-Y."/>
        </authorList>
    </citation>
    <scope>NUCLEOTIDE SEQUENCE [LARGE SCALE GENOMIC DNA]</scope>
    <source>
        <strain evidence="3">cv. Chang Bougi</strain>
        <tissue evidence="2">Leaf</tissue>
    </source>
</reference>
<sequence>MRGCFTSKRPQGDWCEMGLQGQEECKWRIEKYKARPVAKAYSQRVAINYDKVFASAAQLKILRLIISLAAQNIGESIGCEISFLMEYLRKKSTLSNLKAIKFREKKKNDLIFIDSNLNMFNKFKEEMMNEFEMTDIRLMSYYLGIEVKQEDKGIFITKEGYAREVIKKFKMDGSNPVNKSMEYGIQLSHCEEVESMDPTLFKSLIGSLRYLTCIRLNILYAVGVLSRFMKKPTTTHLEVAKRILRHPRKQGCWRVGTKEEEQSLRSVRSSCGAKANLRNGIELSKTTQRVQGKSRARGNKANL</sequence>
<organism evidence="2 3">
    <name type="scientific">Cucumis melo var. makuwa</name>
    <name type="common">Oriental melon</name>
    <dbReference type="NCBI Taxonomy" id="1194695"/>
    <lineage>
        <taxon>Eukaryota</taxon>
        <taxon>Viridiplantae</taxon>
        <taxon>Streptophyta</taxon>
        <taxon>Embryophyta</taxon>
        <taxon>Tracheophyta</taxon>
        <taxon>Spermatophyta</taxon>
        <taxon>Magnoliopsida</taxon>
        <taxon>eudicotyledons</taxon>
        <taxon>Gunneridae</taxon>
        <taxon>Pentapetalae</taxon>
        <taxon>rosids</taxon>
        <taxon>fabids</taxon>
        <taxon>Cucurbitales</taxon>
        <taxon>Cucurbitaceae</taxon>
        <taxon>Benincaseae</taxon>
        <taxon>Cucumis</taxon>
    </lineage>
</organism>
<dbReference type="AlphaFoldDB" id="A0A5D3DX51"/>
<evidence type="ECO:0000313" key="3">
    <source>
        <dbReference type="Proteomes" id="UP000321947"/>
    </source>
</evidence>
<evidence type="ECO:0000259" key="1">
    <source>
        <dbReference type="Pfam" id="PF07727"/>
    </source>
</evidence>
<evidence type="ECO:0000313" key="2">
    <source>
        <dbReference type="EMBL" id="TYK28104.1"/>
    </source>
</evidence>
<feature type="domain" description="Reverse transcriptase Ty1/copia-type" evidence="1">
    <location>
        <begin position="108"/>
        <end position="181"/>
    </location>
</feature>
<dbReference type="Pfam" id="PF07727">
    <property type="entry name" value="RVT_2"/>
    <property type="match status" value="2"/>
</dbReference>
<proteinExistence type="predicted"/>
<dbReference type="InterPro" id="IPR013103">
    <property type="entry name" value="RVT_2"/>
</dbReference>
<feature type="domain" description="Reverse transcriptase Ty1/copia-type" evidence="1">
    <location>
        <begin position="30"/>
        <end position="72"/>
    </location>
</feature>
<comment type="caution">
    <text evidence="2">The sequence shown here is derived from an EMBL/GenBank/DDBJ whole genome shotgun (WGS) entry which is preliminary data.</text>
</comment>
<protein>
    <submittedName>
        <fullName evidence="2">Putative mitochondrial protein</fullName>
    </submittedName>
</protein>
<gene>
    <name evidence="2" type="ORF">E5676_scaffold289G00040</name>
</gene>